<dbReference type="Proteomes" id="UP000276232">
    <property type="component" value="Unassembled WGS sequence"/>
</dbReference>
<dbReference type="AlphaFoldDB" id="A0A3N1HSN9"/>
<proteinExistence type="predicted"/>
<comment type="caution">
    <text evidence="1">The sequence shown here is derived from an EMBL/GenBank/DDBJ whole genome shotgun (WGS) entry which is preliminary data.</text>
</comment>
<evidence type="ECO:0000313" key="1">
    <source>
        <dbReference type="EMBL" id="ROP45548.1"/>
    </source>
</evidence>
<name>A0A3N1HSN9_9ACTN</name>
<reference evidence="1 2" key="1">
    <citation type="journal article" date="2015" name="Stand. Genomic Sci.">
        <title>Genomic Encyclopedia of Bacterial and Archaeal Type Strains, Phase III: the genomes of soil and plant-associated and newly described type strains.</title>
        <authorList>
            <person name="Whitman W.B."/>
            <person name="Woyke T."/>
            <person name="Klenk H.P."/>
            <person name="Zhou Y."/>
            <person name="Lilburn T.G."/>
            <person name="Beck B.J."/>
            <person name="De Vos P."/>
            <person name="Vandamme P."/>
            <person name="Eisen J.A."/>
            <person name="Garrity G."/>
            <person name="Hugenholtz P."/>
            <person name="Kyrpides N.C."/>
        </authorList>
    </citation>
    <scope>NUCLEOTIDE SEQUENCE [LARGE SCALE GENOMIC DNA]</scope>
    <source>
        <strain evidence="1 2">CECT 7306</strain>
    </source>
</reference>
<dbReference type="InterPro" id="IPR025358">
    <property type="entry name" value="DUF4262"/>
</dbReference>
<dbReference type="Pfam" id="PF14081">
    <property type="entry name" value="DUF4262"/>
    <property type="match status" value="1"/>
</dbReference>
<organism evidence="1 2">
    <name type="scientific">Pseudokineococcus lusitanus</name>
    <dbReference type="NCBI Taxonomy" id="763993"/>
    <lineage>
        <taxon>Bacteria</taxon>
        <taxon>Bacillati</taxon>
        <taxon>Actinomycetota</taxon>
        <taxon>Actinomycetes</taxon>
        <taxon>Kineosporiales</taxon>
        <taxon>Kineosporiaceae</taxon>
        <taxon>Pseudokineococcus</taxon>
    </lineage>
</organism>
<dbReference type="InParanoid" id="A0A3N1HSN9"/>
<gene>
    <name evidence="1" type="ORF">EDC03_0152</name>
</gene>
<keyword evidence="2" id="KW-1185">Reference proteome</keyword>
<accession>A0A3N1HSN9</accession>
<dbReference type="EMBL" id="RJKN01000001">
    <property type="protein sequence ID" value="ROP45548.1"/>
    <property type="molecule type" value="Genomic_DNA"/>
</dbReference>
<sequence length="265" mass="27628">MSDDPKAAGAEVDGILAELEGMVAEHGVAVRMVAGPHPASDEGALAYTVGLSLKDQPELLCTGLPPESAHALLDQLGRRVVQQGLVLEAGQHLEAGHPDGSEGLPVAVIPVQDASDLDAVRQLYGSRSVLQVVWTDSTGRFPWHEGYANPSSLQQLRGPVDEDLLALPCPDVPPSPAAAENEELVVTTQAVLDGAAVTVVWHTADGGWQLLGGDVTDDTVPAAVHREELVEADHSLAVALTIPAGSRATREGAGQDWVQWPLGSA</sequence>
<evidence type="ECO:0000313" key="2">
    <source>
        <dbReference type="Proteomes" id="UP000276232"/>
    </source>
</evidence>
<dbReference type="RefSeq" id="WP_123378307.1">
    <property type="nucleotide sequence ID" value="NZ_RJKN01000001.1"/>
</dbReference>
<dbReference type="OrthoDB" id="511192at2"/>
<protein>
    <submittedName>
        <fullName evidence="1">Uncharacterized protein DUF4262</fullName>
    </submittedName>
</protein>